<dbReference type="EMBL" id="JAFBED010000003">
    <property type="protein sequence ID" value="MBM7619892.1"/>
    <property type="molecule type" value="Genomic_DNA"/>
</dbReference>
<feature type="transmembrane region" description="Helical" evidence="1">
    <location>
        <begin position="43"/>
        <end position="61"/>
    </location>
</feature>
<dbReference type="RefSeq" id="WP_204415154.1">
    <property type="nucleotide sequence ID" value="NZ_JAFBED010000003.1"/>
</dbReference>
<feature type="transmembrane region" description="Helical" evidence="1">
    <location>
        <begin position="95"/>
        <end position="120"/>
    </location>
</feature>
<dbReference type="Proteomes" id="UP000737402">
    <property type="component" value="Unassembled WGS sequence"/>
</dbReference>
<keyword evidence="1" id="KW-0812">Transmembrane</keyword>
<comment type="caution">
    <text evidence="2">The sequence shown here is derived from an EMBL/GenBank/DDBJ whole genome shotgun (WGS) entry which is preliminary data.</text>
</comment>
<keyword evidence="3" id="KW-1185">Reference proteome</keyword>
<feature type="transmembrane region" description="Helical" evidence="1">
    <location>
        <begin position="67"/>
        <end position="83"/>
    </location>
</feature>
<sequence>MEFNLNIHLNGLEMIFVLLGWGIVFFFFYRIYKNQEKDIRPKLWKGILAIIIGLFAFTFPLTFFQPPISIAILPLGVWILYALRKGKWEVYRKYAWLGFGANYILLATTLIGIFFHGIIYPKDQAATFISEAENASLHIIHPSAQKADLNHEAFEQALDIMQKSKIDSHRLYNSIVLKEEKVERFPYILSGTKSQIGSGLNTQVYVERDGKGVLITSDNQRQYYFRSEQSFLKMEGGGTDE</sequence>
<proteinExistence type="predicted"/>
<feature type="transmembrane region" description="Helical" evidence="1">
    <location>
        <begin position="12"/>
        <end position="31"/>
    </location>
</feature>
<evidence type="ECO:0000313" key="3">
    <source>
        <dbReference type="Proteomes" id="UP000737402"/>
    </source>
</evidence>
<accession>A0ABS2NZQ6</accession>
<evidence type="ECO:0000313" key="2">
    <source>
        <dbReference type="EMBL" id="MBM7619892.1"/>
    </source>
</evidence>
<keyword evidence="1" id="KW-0472">Membrane</keyword>
<organism evidence="2 3">
    <name type="scientific">Sutcliffiella tianshenii</name>
    <dbReference type="NCBI Taxonomy" id="1463404"/>
    <lineage>
        <taxon>Bacteria</taxon>
        <taxon>Bacillati</taxon>
        <taxon>Bacillota</taxon>
        <taxon>Bacilli</taxon>
        <taxon>Bacillales</taxon>
        <taxon>Bacillaceae</taxon>
        <taxon>Sutcliffiella</taxon>
    </lineage>
</organism>
<protein>
    <submittedName>
        <fullName evidence="2">Uncharacterized protein</fullName>
    </submittedName>
</protein>
<gene>
    <name evidence="2" type="ORF">JOC95_001744</name>
</gene>
<reference evidence="2 3" key="1">
    <citation type="submission" date="2021-01" db="EMBL/GenBank/DDBJ databases">
        <title>Genomic Encyclopedia of Type Strains, Phase IV (KMG-IV): sequencing the most valuable type-strain genomes for metagenomic binning, comparative biology and taxonomic classification.</title>
        <authorList>
            <person name="Goeker M."/>
        </authorList>
    </citation>
    <scope>NUCLEOTIDE SEQUENCE [LARGE SCALE GENOMIC DNA]</scope>
    <source>
        <strain evidence="2 3">DSM 25879</strain>
    </source>
</reference>
<evidence type="ECO:0000256" key="1">
    <source>
        <dbReference type="SAM" id="Phobius"/>
    </source>
</evidence>
<keyword evidence="1" id="KW-1133">Transmembrane helix</keyword>
<name>A0ABS2NZQ6_9BACI</name>